<feature type="region of interest" description="Disordered" evidence="1">
    <location>
        <begin position="196"/>
        <end position="282"/>
    </location>
</feature>
<accession>A0A9Q3Q2V8</accession>
<evidence type="ECO:0000256" key="1">
    <source>
        <dbReference type="SAM" id="MobiDB-lite"/>
    </source>
</evidence>
<keyword evidence="3" id="KW-1185">Reference proteome</keyword>
<protein>
    <submittedName>
        <fullName evidence="2">Uncharacterized protein</fullName>
    </submittedName>
</protein>
<dbReference type="OrthoDB" id="5431222at2759"/>
<organism evidence="2 3">
    <name type="scientific">Austropuccinia psidii MF-1</name>
    <dbReference type="NCBI Taxonomy" id="1389203"/>
    <lineage>
        <taxon>Eukaryota</taxon>
        <taxon>Fungi</taxon>
        <taxon>Dikarya</taxon>
        <taxon>Basidiomycota</taxon>
        <taxon>Pucciniomycotina</taxon>
        <taxon>Pucciniomycetes</taxon>
        <taxon>Pucciniales</taxon>
        <taxon>Sphaerophragmiaceae</taxon>
        <taxon>Austropuccinia</taxon>
    </lineage>
</organism>
<feature type="compositionally biased region" description="Basic and acidic residues" evidence="1">
    <location>
        <begin position="240"/>
        <end position="264"/>
    </location>
</feature>
<evidence type="ECO:0000313" key="2">
    <source>
        <dbReference type="EMBL" id="MBW0583266.1"/>
    </source>
</evidence>
<reference evidence="2" key="1">
    <citation type="submission" date="2021-03" db="EMBL/GenBank/DDBJ databases">
        <title>Draft genome sequence of rust myrtle Austropuccinia psidii MF-1, a brazilian biotype.</title>
        <authorList>
            <person name="Quecine M.C."/>
            <person name="Pachon D.M.R."/>
            <person name="Bonatelli M.L."/>
            <person name="Correr F.H."/>
            <person name="Franceschini L.M."/>
            <person name="Leite T.F."/>
            <person name="Margarido G.R.A."/>
            <person name="Almeida C.A."/>
            <person name="Ferrarezi J.A."/>
            <person name="Labate C.A."/>
        </authorList>
    </citation>
    <scope>NUCLEOTIDE SEQUENCE</scope>
    <source>
        <strain evidence="2">MF-1</strain>
    </source>
</reference>
<feature type="compositionally biased region" description="Basic and acidic residues" evidence="1">
    <location>
        <begin position="311"/>
        <end position="324"/>
    </location>
</feature>
<dbReference type="EMBL" id="AVOT02114695">
    <property type="protein sequence ID" value="MBW0583266.1"/>
    <property type="molecule type" value="Genomic_DNA"/>
</dbReference>
<dbReference type="Proteomes" id="UP000765509">
    <property type="component" value="Unassembled WGS sequence"/>
</dbReference>
<feature type="compositionally biased region" description="Basic and acidic residues" evidence="1">
    <location>
        <begin position="203"/>
        <end position="220"/>
    </location>
</feature>
<dbReference type="AlphaFoldDB" id="A0A9Q3Q2V8"/>
<feature type="compositionally biased region" description="Polar residues" evidence="1">
    <location>
        <begin position="265"/>
        <end position="279"/>
    </location>
</feature>
<feature type="region of interest" description="Disordered" evidence="1">
    <location>
        <begin position="302"/>
        <end position="324"/>
    </location>
</feature>
<name>A0A9Q3Q2V8_9BASI</name>
<proteinExistence type="predicted"/>
<comment type="caution">
    <text evidence="2">The sequence shown here is derived from an EMBL/GenBank/DDBJ whole genome shotgun (WGS) entry which is preliminary data.</text>
</comment>
<evidence type="ECO:0000313" key="3">
    <source>
        <dbReference type="Proteomes" id="UP000765509"/>
    </source>
</evidence>
<gene>
    <name evidence="2" type="ORF">O181_122981</name>
</gene>
<sequence length="351" mass="40557">MKPQTQGHVSGSTPYHQEDIKPDYLLVNKARSPSKYQYGDNMSYTEKEALKQLPKASSWPKLSGTVEYDHMELIDYIDGLFTDVPSIPDYWITSRLNTAFKGHASIWYTQMKEIHGRRNWPLYTVDKDTYDWCLRKSKRLIAIDPHITTEMRNHKLLTKLPGDFEHAVKCRCSKESILDEISNTWQEVRIRTSIGRYNNHSTGDNRENPTLEAKETHDSESEITTGFQNCELPNHYAENSPKDREEIFAREEETRKDQEGHGSDSDSVGNGCGDNSYSEPNPHEEYLVEFKNHAIEKIGPVHSQRRKPMTKHLDGFKHDPPDREGMTIRKLLAQGHMNQANTCKKRGKSHQ</sequence>